<feature type="binding site" evidence="9">
    <location>
        <position position="155"/>
    </location>
    <ligand>
        <name>Zn(2+)</name>
        <dbReference type="ChEBI" id="CHEBI:29105"/>
    </ligand>
</feature>
<dbReference type="CDD" id="cd03143">
    <property type="entry name" value="A4_beta-galactosidase_middle_domain"/>
    <property type="match status" value="1"/>
</dbReference>
<keyword evidence="14" id="KW-1185">Reference proteome</keyword>
<dbReference type="PANTHER" id="PTHR36447:SF1">
    <property type="entry name" value="BETA-GALACTOSIDASE GANA"/>
    <property type="match status" value="1"/>
</dbReference>
<dbReference type="PIRSF" id="PIRSF001084">
    <property type="entry name" value="B-galactosidase"/>
    <property type="match status" value="1"/>
</dbReference>
<dbReference type="Gene3D" id="3.20.20.80">
    <property type="entry name" value="Glycosidases"/>
    <property type="match status" value="1"/>
</dbReference>
<reference evidence="13 14" key="1">
    <citation type="journal article" date="2015" name="Stand. Genomic Sci.">
        <title>Genomic Encyclopedia of Bacterial and Archaeal Type Strains, Phase III: the genomes of soil and plant-associated and newly described type strains.</title>
        <authorList>
            <person name="Whitman W.B."/>
            <person name="Woyke T."/>
            <person name="Klenk H.P."/>
            <person name="Zhou Y."/>
            <person name="Lilburn T.G."/>
            <person name="Beck B.J."/>
            <person name="De Vos P."/>
            <person name="Vandamme P."/>
            <person name="Eisen J.A."/>
            <person name="Garrity G."/>
            <person name="Hugenholtz P."/>
            <person name="Kyrpides N.C."/>
        </authorList>
    </citation>
    <scope>NUCLEOTIDE SEQUENCE [LARGE SCALE GENOMIC DNA]</scope>
    <source>
        <strain evidence="13 14">CV53</strain>
    </source>
</reference>
<evidence type="ECO:0000256" key="2">
    <source>
        <dbReference type="ARBA" id="ARBA00005940"/>
    </source>
</evidence>
<evidence type="ECO:0000256" key="9">
    <source>
        <dbReference type="PIRSR" id="PIRSR001084-3"/>
    </source>
</evidence>
<accession>A0A4R2BN24</accession>
<dbReference type="InterPro" id="IPR013529">
    <property type="entry name" value="Glyco_hydro_42_N"/>
</dbReference>
<dbReference type="GO" id="GO:0009341">
    <property type="term" value="C:beta-galactosidase complex"/>
    <property type="evidence" value="ECO:0007669"/>
    <property type="project" value="InterPro"/>
</dbReference>
<feature type="domain" description="Glycoside hydrolase family 42 N-terminal" evidence="10">
    <location>
        <begin position="9"/>
        <end position="380"/>
    </location>
</feature>
<evidence type="ECO:0000256" key="7">
    <source>
        <dbReference type="PIRSR" id="PIRSR001084-1"/>
    </source>
</evidence>
<comment type="catalytic activity">
    <reaction evidence="1 6">
        <text>Hydrolysis of terminal non-reducing beta-D-galactose residues in beta-D-galactosides.</text>
        <dbReference type="EC" id="3.2.1.23"/>
    </reaction>
</comment>
<feature type="active site" description="Nucleophile" evidence="7">
    <location>
        <position position="303"/>
    </location>
</feature>
<feature type="domain" description="Beta-galactosidase C-terminal" evidence="12">
    <location>
        <begin position="610"/>
        <end position="668"/>
    </location>
</feature>
<dbReference type="Pfam" id="PF02449">
    <property type="entry name" value="Glyco_hydro_42"/>
    <property type="match status" value="1"/>
</dbReference>
<protein>
    <recommendedName>
        <fullName evidence="3 6">Beta-galactosidase</fullName>
        <shortName evidence="6">Beta-gal</shortName>
        <ecNumber evidence="3 6">3.2.1.23</ecNumber>
    </recommendedName>
</protein>
<evidence type="ECO:0000313" key="14">
    <source>
        <dbReference type="Proteomes" id="UP000295689"/>
    </source>
</evidence>
<dbReference type="Gene3D" id="3.40.50.880">
    <property type="match status" value="1"/>
</dbReference>
<dbReference type="PANTHER" id="PTHR36447">
    <property type="entry name" value="BETA-GALACTOSIDASE GANA"/>
    <property type="match status" value="1"/>
</dbReference>
<feature type="binding site" evidence="8">
    <location>
        <position position="106"/>
    </location>
    <ligand>
        <name>substrate</name>
    </ligand>
</feature>
<feature type="active site" description="Proton donor" evidence="7">
    <location>
        <position position="145"/>
    </location>
</feature>
<dbReference type="InterPro" id="IPR013780">
    <property type="entry name" value="Glyco_hydro_b"/>
</dbReference>
<dbReference type="SUPFAM" id="SSF52317">
    <property type="entry name" value="Class I glutamine amidotransferase-like"/>
    <property type="match status" value="1"/>
</dbReference>
<keyword evidence="9" id="KW-0862">Zinc</keyword>
<dbReference type="Pfam" id="PF08533">
    <property type="entry name" value="Glyco_hydro_42C"/>
    <property type="match status" value="1"/>
</dbReference>
<dbReference type="GO" id="GO:0006012">
    <property type="term" value="P:galactose metabolic process"/>
    <property type="evidence" value="ECO:0007669"/>
    <property type="project" value="InterPro"/>
</dbReference>
<evidence type="ECO:0000256" key="6">
    <source>
        <dbReference type="PIRNR" id="PIRNR001084"/>
    </source>
</evidence>
<keyword evidence="5 6" id="KW-0326">Glycosidase</keyword>
<dbReference type="SUPFAM" id="SSF51445">
    <property type="entry name" value="(Trans)glycosidases"/>
    <property type="match status" value="1"/>
</dbReference>
<evidence type="ECO:0000259" key="11">
    <source>
        <dbReference type="Pfam" id="PF08532"/>
    </source>
</evidence>
<dbReference type="AlphaFoldDB" id="A0A4R2BN24"/>
<dbReference type="InterPro" id="IPR013738">
    <property type="entry name" value="Beta_galactosidase_Trimer"/>
</dbReference>
<feature type="binding site" evidence="9">
    <location>
        <position position="150"/>
    </location>
    <ligand>
        <name>Zn(2+)</name>
        <dbReference type="ChEBI" id="CHEBI:29105"/>
    </ligand>
</feature>
<feature type="binding site" evidence="9">
    <location>
        <position position="110"/>
    </location>
    <ligand>
        <name>Zn(2+)</name>
        <dbReference type="ChEBI" id="CHEBI:29105"/>
    </ligand>
</feature>
<dbReference type="GO" id="GO:0046872">
    <property type="term" value="F:metal ion binding"/>
    <property type="evidence" value="ECO:0007669"/>
    <property type="project" value="UniProtKB-KW"/>
</dbReference>
<feature type="binding site" evidence="9">
    <location>
        <position position="152"/>
    </location>
    <ligand>
        <name>Zn(2+)</name>
        <dbReference type="ChEBI" id="CHEBI:29105"/>
    </ligand>
</feature>
<dbReference type="InterPro" id="IPR003476">
    <property type="entry name" value="Glyco_hydro_42"/>
</dbReference>
<proteinExistence type="inferred from homology"/>
<evidence type="ECO:0000313" key="13">
    <source>
        <dbReference type="EMBL" id="TCN28095.1"/>
    </source>
</evidence>
<evidence type="ECO:0000259" key="12">
    <source>
        <dbReference type="Pfam" id="PF08533"/>
    </source>
</evidence>
<dbReference type="InterPro" id="IPR017853">
    <property type="entry name" value="GH"/>
</dbReference>
<dbReference type="Proteomes" id="UP000295689">
    <property type="component" value="Unassembled WGS sequence"/>
</dbReference>
<comment type="caution">
    <text evidence="13">The sequence shown here is derived from an EMBL/GenBank/DDBJ whole genome shotgun (WGS) entry which is preliminary data.</text>
</comment>
<dbReference type="InterPro" id="IPR029062">
    <property type="entry name" value="Class_I_gatase-like"/>
</dbReference>
<evidence type="ECO:0000256" key="3">
    <source>
        <dbReference type="ARBA" id="ARBA00012756"/>
    </source>
</evidence>
<comment type="similarity">
    <text evidence="2 6">Belongs to the glycosyl hydrolase 42 family.</text>
</comment>
<name>A0A4R2BN24_9BACI</name>
<sequence>MNKIHYGGDYNPEQWPEEIWSEDMALFEEAHIDTLTVGVFSWSMIQKDEETYDFSLMDKIMERLHKEGKKVCLATGTAAHPAWMARKYPEVTRTDFQGLKHKFGQRHNSCPNSPVYKGYSRLMAQKMAERYAGYDNIIAWHVNNEYGGSCYCENCEKAFRNWLHHKYGTIEKLNEAWNTMFWSHYFYDWDDIVVPNALSEHYGRENVTAFQGITLDYMRFNSDSLLNNFLSEKEELNKITPAIPVTTNFMGMYRPLDYFKWAKHLDFISWDNYPPDMKSEARMALTHDLMRGLKNGQPFWLMEQTPTTTACRDINPVKRPGVMRLWSYQAIAHGSDSVLFFQMRQSKGASEKYHGALINHAGRNDTRFFIEARQLGEELSLLGDQLTGSETSARVAMVFDWDSWWAVEISDGPSRHISYQQTMIHFYKALFALNIPVDVIGPDTELDQYDVVIAPLLHMVKDDYHKKAEQFTAKGGTFITTFLSGIVDENDNAILDDRPGLFKKLLGIRIDETDTLLPQDFNSICVESGELKGEYPCNMIFDVVKTLGAETIGTYGKDFYANTPAVTRNKFGGGEAWYIASYPDLDFLKKLFKQTASNYEIACKIESGEGVEITERKKGDEIFTFVLNHAEEEREIALPKTYHSLLDNQTYEAGMKLKVKAKDVVILKG</sequence>
<evidence type="ECO:0000256" key="1">
    <source>
        <dbReference type="ARBA" id="ARBA00001412"/>
    </source>
</evidence>
<dbReference type="Gene3D" id="2.60.40.1180">
    <property type="entry name" value="Golgi alpha-mannosidase II"/>
    <property type="match status" value="1"/>
</dbReference>
<dbReference type="EMBL" id="SLVV01000001">
    <property type="protein sequence ID" value="TCN28095.1"/>
    <property type="molecule type" value="Genomic_DNA"/>
</dbReference>
<evidence type="ECO:0000256" key="4">
    <source>
        <dbReference type="ARBA" id="ARBA00022801"/>
    </source>
</evidence>
<organism evidence="13 14">
    <name type="scientific">Mesobacillus foraminis</name>
    <dbReference type="NCBI Taxonomy" id="279826"/>
    <lineage>
        <taxon>Bacteria</taxon>
        <taxon>Bacillati</taxon>
        <taxon>Bacillota</taxon>
        <taxon>Bacilli</taxon>
        <taxon>Bacillales</taxon>
        <taxon>Bacillaceae</taxon>
        <taxon>Mesobacillus</taxon>
    </lineage>
</organism>
<evidence type="ECO:0000259" key="10">
    <source>
        <dbReference type="Pfam" id="PF02449"/>
    </source>
</evidence>
<feature type="domain" description="Beta-galactosidase trimerisation" evidence="11">
    <location>
        <begin position="393"/>
        <end position="601"/>
    </location>
</feature>
<dbReference type="InterPro" id="IPR013739">
    <property type="entry name" value="Beta_galactosidase_C"/>
</dbReference>
<dbReference type="EC" id="3.2.1.23" evidence="3 6"/>
<dbReference type="Pfam" id="PF08532">
    <property type="entry name" value="Glyco_hydro_42M"/>
    <property type="match status" value="1"/>
</dbReference>
<keyword evidence="4 6" id="KW-0378">Hydrolase</keyword>
<dbReference type="GO" id="GO:0004565">
    <property type="term" value="F:beta-galactosidase activity"/>
    <property type="evidence" value="ECO:0007669"/>
    <property type="project" value="UniProtKB-EC"/>
</dbReference>
<evidence type="ECO:0000256" key="5">
    <source>
        <dbReference type="ARBA" id="ARBA00023295"/>
    </source>
</evidence>
<gene>
    <name evidence="13" type="ORF">EV146_101426</name>
</gene>
<evidence type="ECO:0000256" key="8">
    <source>
        <dbReference type="PIRSR" id="PIRSR001084-2"/>
    </source>
</evidence>
<feature type="binding site" evidence="8">
    <location>
        <position position="144"/>
    </location>
    <ligand>
        <name>substrate</name>
    </ligand>
</feature>
<keyword evidence="9" id="KW-0479">Metal-binding</keyword>
<dbReference type="RefSeq" id="WP_132001274.1">
    <property type="nucleotide sequence ID" value="NZ_JABUHM010000006.1"/>
</dbReference>